<dbReference type="OrthoDB" id="1654884at2759"/>
<dbReference type="GO" id="GO:0006412">
    <property type="term" value="P:translation"/>
    <property type="evidence" value="ECO:0007669"/>
    <property type="project" value="InterPro"/>
</dbReference>
<keyword evidence="2" id="KW-0689">Ribosomal protein</keyword>
<dbReference type="InterPro" id="IPR001971">
    <property type="entry name" value="Ribosomal_uS11"/>
</dbReference>
<evidence type="ECO:0000256" key="3">
    <source>
        <dbReference type="ARBA" id="ARBA00023274"/>
    </source>
</evidence>
<dbReference type="AlphaFoldDB" id="A0A4V5NFQ6"/>
<dbReference type="InterPro" id="IPR036967">
    <property type="entry name" value="Ribosomal_uS11_sf"/>
</dbReference>
<dbReference type="GO" id="GO:1990904">
    <property type="term" value="C:ribonucleoprotein complex"/>
    <property type="evidence" value="ECO:0007669"/>
    <property type="project" value="UniProtKB-KW"/>
</dbReference>
<gene>
    <name evidence="4" type="ORF">B0A55_05730</name>
</gene>
<dbReference type="EMBL" id="NAJQ01000326">
    <property type="protein sequence ID" value="TKA72029.1"/>
    <property type="molecule type" value="Genomic_DNA"/>
</dbReference>
<sequence length="444" mass="48468">MAAPASTRTFASSICHSCRQRLLPPPRRFFRTSPTQHAADDTTDGALTALSALSNNIAQSSDRVNNNVGNYNNKSTPSYLSILDSNDPDGDVGSLLTDSFSGNLNAAHAEKPHRLHVYATKHNTHLTLVQPPRPASQTVSSAGISGTTASAADQKKMVDVLLSLSAGHIGFRKAGRGSYEAAYQLAAFTFKQMTEKGILNEIKYLEVVLRGFGAGREAVTKVLLGTEGRRVRGKISKVMDATRLKLGGPRTPPVLDERPLRSRYTILGGLAMPLQRFPLYYGDYYGNKRPSKWQARPPPPPPVQGPSRFLDLPPELRNLFYEYSALDAGAVLRPDARGVLTSKSPFMGLSRGIRDEFTPALYLAGVTLTVHIRNLDFSHLVTFLNNRSERELGGVPSPTPTVTTTPERRITIKLHIIHSAHITGAAPADLDPLDRWIMRCADPT</sequence>
<comment type="caution">
    <text evidence="4">The sequence shown here is derived from an EMBL/GenBank/DDBJ whole genome shotgun (WGS) entry which is preliminary data.</text>
</comment>
<dbReference type="Proteomes" id="UP000309340">
    <property type="component" value="Unassembled WGS sequence"/>
</dbReference>
<evidence type="ECO:0000256" key="1">
    <source>
        <dbReference type="ARBA" id="ARBA00006194"/>
    </source>
</evidence>
<comment type="similarity">
    <text evidence="1">Belongs to the universal ribosomal protein uS11 family.</text>
</comment>
<evidence type="ECO:0000313" key="4">
    <source>
        <dbReference type="EMBL" id="TKA72029.1"/>
    </source>
</evidence>
<dbReference type="GO" id="GO:0003735">
    <property type="term" value="F:structural constituent of ribosome"/>
    <property type="evidence" value="ECO:0007669"/>
    <property type="project" value="InterPro"/>
</dbReference>
<dbReference type="STRING" id="329884.A0A4V5NFQ6"/>
<proteinExistence type="inferred from homology"/>
<dbReference type="Gene3D" id="3.30.420.80">
    <property type="entry name" value="Ribosomal protein S11"/>
    <property type="match status" value="1"/>
</dbReference>
<dbReference type="GO" id="GO:0005840">
    <property type="term" value="C:ribosome"/>
    <property type="evidence" value="ECO:0007669"/>
    <property type="project" value="UniProtKB-KW"/>
</dbReference>
<dbReference type="SUPFAM" id="SSF53137">
    <property type="entry name" value="Translational machinery components"/>
    <property type="match status" value="1"/>
</dbReference>
<keyword evidence="3" id="KW-0687">Ribonucleoprotein</keyword>
<organism evidence="4 5">
    <name type="scientific">Friedmanniomyces simplex</name>
    <dbReference type="NCBI Taxonomy" id="329884"/>
    <lineage>
        <taxon>Eukaryota</taxon>
        <taxon>Fungi</taxon>
        <taxon>Dikarya</taxon>
        <taxon>Ascomycota</taxon>
        <taxon>Pezizomycotina</taxon>
        <taxon>Dothideomycetes</taxon>
        <taxon>Dothideomycetidae</taxon>
        <taxon>Mycosphaerellales</taxon>
        <taxon>Teratosphaeriaceae</taxon>
        <taxon>Friedmanniomyces</taxon>
    </lineage>
</organism>
<name>A0A4V5NFQ6_9PEZI</name>
<dbReference type="HAMAP" id="MF_01310">
    <property type="entry name" value="Ribosomal_uS11"/>
    <property type="match status" value="1"/>
</dbReference>
<accession>A0A4V5NFQ6</accession>
<evidence type="ECO:0000256" key="2">
    <source>
        <dbReference type="ARBA" id="ARBA00022980"/>
    </source>
</evidence>
<reference evidence="4 5" key="1">
    <citation type="submission" date="2017-03" db="EMBL/GenBank/DDBJ databases">
        <title>Genomes of endolithic fungi from Antarctica.</title>
        <authorList>
            <person name="Coleine C."/>
            <person name="Masonjones S."/>
            <person name="Stajich J.E."/>
        </authorList>
    </citation>
    <scope>NUCLEOTIDE SEQUENCE [LARGE SCALE GENOMIC DNA]</scope>
    <source>
        <strain evidence="4 5">CCFEE 5184</strain>
    </source>
</reference>
<evidence type="ECO:0000313" key="5">
    <source>
        <dbReference type="Proteomes" id="UP000309340"/>
    </source>
</evidence>
<keyword evidence="5" id="KW-1185">Reference proteome</keyword>
<protein>
    <submittedName>
        <fullName evidence="4">Uncharacterized protein</fullName>
    </submittedName>
</protein>